<protein>
    <recommendedName>
        <fullName evidence="4">VRR-NUC domain-containing protein</fullName>
    </recommendedName>
</protein>
<accession>A0AB39C355</accession>
<dbReference type="InterPro" id="IPR011856">
    <property type="entry name" value="tRNA_endonuc-like_dom_sf"/>
</dbReference>
<proteinExistence type="predicted"/>
<dbReference type="InterPro" id="IPR014883">
    <property type="entry name" value="VRR_NUC"/>
</dbReference>
<dbReference type="GO" id="GO:0016788">
    <property type="term" value="F:hydrolase activity, acting on ester bonds"/>
    <property type="evidence" value="ECO:0007669"/>
    <property type="project" value="InterPro"/>
</dbReference>
<keyword evidence="2" id="KW-0540">Nuclease</keyword>
<evidence type="ECO:0000256" key="1">
    <source>
        <dbReference type="ARBA" id="ARBA00001946"/>
    </source>
</evidence>
<dbReference type="Gene3D" id="3.40.1350.10">
    <property type="match status" value="1"/>
</dbReference>
<feature type="domain" description="VRR-NUC" evidence="4">
    <location>
        <begin position="15"/>
        <end position="121"/>
    </location>
</feature>
<name>A0AB39C355_9CAUD</name>
<evidence type="ECO:0000256" key="3">
    <source>
        <dbReference type="ARBA" id="ARBA00022801"/>
    </source>
</evidence>
<dbReference type="GO" id="GO:0004518">
    <property type="term" value="F:nuclease activity"/>
    <property type="evidence" value="ECO:0007669"/>
    <property type="project" value="UniProtKB-KW"/>
</dbReference>
<evidence type="ECO:0000259" key="4">
    <source>
        <dbReference type="SMART" id="SM00990"/>
    </source>
</evidence>
<dbReference type="GO" id="GO:0003676">
    <property type="term" value="F:nucleic acid binding"/>
    <property type="evidence" value="ECO:0007669"/>
    <property type="project" value="InterPro"/>
</dbReference>
<evidence type="ECO:0000256" key="2">
    <source>
        <dbReference type="ARBA" id="ARBA00022722"/>
    </source>
</evidence>
<keyword evidence="3" id="KW-0378">Hydrolase</keyword>
<reference evidence="5" key="1">
    <citation type="submission" date="2024-06" db="EMBL/GenBank/DDBJ databases">
        <title>This phage originates from the Bacteriophage catalogue of the Bacteriophage Competence Centre, Department of Microbiology und Biotechnology, Max Rubner-Institut, Kiel, Germany.</title>
        <authorList>
            <person name="Sprotte S."/>
            <person name="Brinks E."/>
            <person name="Hille F."/>
        </authorList>
    </citation>
    <scope>NUCLEOTIDE SEQUENCE</scope>
</reference>
<dbReference type="EMBL" id="PP926510">
    <property type="protein sequence ID" value="XDJ01075.1"/>
    <property type="molecule type" value="Genomic_DNA"/>
</dbReference>
<comment type="cofactor">
    <cofactor evidence="1">
        <name>Mg(2+)</name>
        <dbReference type="ChEBI" id="CHEBI:18420"/>
    </cofactor>
</comment>
<sequence length="139" mass="15553">MIKEYLFPPANPVGTLEDDHLVNFKTWFNHWYPDVYWFHVPNENGGKAGKQYFLRQQAKGLRKGVADIVILHRGRNGEPFGVIEMKRENKKLSTPVSKEQVECLSAVSAQGGFAAVAYGFDCAKLAVIDFLGPSPISIK</sequence>
<dbReference type="SMART" id="SM00990">
    <property type="entry name" value="VRR_NUC"/>
    <property type="match status" value="1"/>
</dbReference>
<organism evidence="5">
    <name type="scientific">Klebsiella phage PMBT64</name>
    <dbReference type="NCBI Taxonomy" id="3229740"/>
    <lineage>
        <taxon>Viruses</taxon>
        <taxon>Duplodnaviria</taxon>
        <taxon>Heunggongvirae</taxon>
        <taxon>Uroviricota</taxon>
        <taxon>Caudoviricetes</taxon>
    </lineage>
</organism>
<dbReference type="Pfam" id="PF08774">
    <property type="entry name" value="VRR_NUC"/>
    <property type="match status" value="1"/>
</dbReference>
<evidence type="ECO:0000313" key="5">
    <source>
        <dbReference type="EMBL" id="XDJ01075.1"/>
    </source>
</evidence>